<dbReference type="InterPro" id="IPR005133">
    <property type="entry name" value="PhaG_MnhG_YufB"/>
</dbReference>
<keyword evidence="1" id="KW-1133">Transmembrane helix</keyword>
<protein>
    <submittedName>
        <fullName evidence="2">Monovalent cation/H(+) antiporter subunit G</fullName>
    </submittedName>
</protein>
<dbReference type="EMBL" id="JAFHKK010000009">
    <property type="protein sequence ID" value="MBN2964264.1"/>
    <property type="molecule type" value="Genomic_DNA"/>
</dbReference>
<keyword evidence="1" id="KW-0812">Transmembrane</keyword>
<proteinExistence type="predicted"/>
<feature type="transmembrane region" description="Helical" evidence="1">
    <location>
        <begin position="6"/>
        <end position="24"/>
    </location>
</feature>
<sequence length="92" mass="9636">MLGAFLVGLGAVFITIGTVGLIRFPDLYSRLHALAKVDNVGLGCIALGLMLEAPSVSIALKIGAIWLLTLVSSASLAYIIASSKYKEDPHAH</sequence>
<reference evidence="2" key="2">
    <citation type="submission" date="2021-02" db="EMBL/GenBank/DDBJ databases">
        <authorList>
            <person name="Merkel A.Y."/>
        </authorList>
    </citation>
    <scope>NUCLEOTIDE SEQUENCE</scope>
    <source>
        <strain evidence="2">T05b</strain>
    </source>
</reference>
<organism evidence="2 3">
    <name type="scientific">Sulfurospirillum tamanense</name>
    <dbReference type="NCBI Taxonomy" id="2813362"/>
    <lineage>
        <taxon>Bacteria</taxon>
        <taxon>Pseudomonadati</taxon>
        <taxon>Campylobacterota</taxon>
        <taxon>Epsilonproteobacteria</taxon>
        <taxon>Campylobacterales</taxon>
        <taxon>Sulfurospirillaceae</taxon>
        <taxon>Sulfurospirillum</taxon>
    </lineage>
</organism>
<comment type="caution">
    <text evidence="2">The sequence shown here is derived from an EMBL/GenBank/DDBJ whole genome shotgun (WGS) entry which is preliminary data.</text>
</comment>
<keyword evidence="3" id="KW-1185">Reference proteome</keyword>
<dbReference type="Pfam" id="PF03334">
    <property type="entry name" value="PhaG_MnhG_YufB"/>
    <property type="match status" value="1"/>
</dbReference>
<accession>A0ABS2WRJ0</accession>
<dbReference type="PANTHER" id="PTHR34703:SF1">
    <property type="entry name" value="ANTIPORTER SUBUNIT MNHG2-RELATED"/>
    <property type="match status" value="1"/>
</dbReference>
<name>A0ABS2WRJ0_9BACT</name>
<dbReference type="RefSeq" id="WP_205458813.1">
    <property type="nucleotide sequence ID" value="NZ_JAFHKK010000009.1"/>
</dbReference>
<keyword evidence="1" id="KW-0472">Membrane</keyword>
<dbReference type="PANTHER" id="PTHR34703">
    <property type="entry name" value="ANTIPORTER SUBUNIT MNHG2-RELATED"/>
    <property type="match status" value="1"/>
</dbReference>
<gene>
    <name evidence="2" type="ORF">JWV37_05700</name>
</gene>
<reference evidence="2" key="1">
    <citation type="submission" date="2021-02" db="EMBL/GenBank/DDBJ databases">
        <title>Sulfurospirillum tamanensis sp. nov.</title>
        <authorList>
            <person name="Frolova A."/>
            <person name="Merkel A."/>
            <person name="Slobodkin A."/>
        </authorList>
    </citation>
    <scope>NUCLEOTIDE SEQUENCE</scope>
    <source>
        <strain evidence="2">T05b</strain>
    </source>
</reference>
<dbReference type="Proteomes" id="UP000703590">
    <property type="component" value="Unassembled WGS sequence"/>
</dbReference>
<evidence type="ECO:0000313" key="2">
    <source>
        <dbReference type="EMBL" id="MBN2964264.1"/>
    </source>
</evidence>
<feature type="transmembrane region" description="Helical" evidence="1">
    <location>
        <begin position="63"/>
        <end position="81"/>
    </location>
</feature>
<evidence type="ECO:0000256" key="1">
    <source>
        <dbReference type="SAM" id="Phobius"/>
    </source>
</evidence>
<evidence type="ECO:0000313" key="3">
    <source>
        <dbReference type="Proteomes" id="UP000703590"/>
    </source>
</evidence>